<protein>
    <submittedName>
        <fullName evidence="1">Uncharacterized protein</fullName>
    </submittedName>
</protein>
<dbReference type="SUPFAM" id="SSF53474">
    <property type="entry name" value="alpha/beta-Hydrolases"/>
    <property type="match status" value="1"/>
</dbReference>
<organism evidence="1 2">
    <name type="scientific">Kineothrix sedimenti</name>
    <dbReference type="NCBI Taxonomy" id="3123317"/>
    <lineage>
        <taxon>Bacteria</taxon>
        <taxon>Bacillati</taxon>
        <taxon>Bacillota</taxon>
        <taxon>Clostridia</taxon>
        <taxon>Lachnospirales</taxon>
        <taxon>Lachnospiraceae</taxon>
        <taxon>Kineothrix</taxon>
    </lineage>
</organism>
<reference evidence="1 2" key="1">
    <citation type="submission" date="2024-02" db="EMBL/GenBank/DDBJ databases">
        <title>Bacterial strain from lacustrine sediment.</title>
        <authorList>
            <person name="Petit C."/>
            <person name="Fadhlaoui K."/>
        </authorList>
    </citation>
    <scope>NUCLEOTIDE SEQUENCE [LARGE SCALE GENOMIC DNA]</scope>
    <source>
        <strain evidence="1 2">IPX-CK</strain>
    </source>
</reference>
<keyword evidence="2" id="KW-1185">Reference proteome</keyword>
<name>A0ABZ3EXV7_9FIRM</name>
<evidence type="ECO:0000313" key="2">
    <source>
        <dbReference type="Proteomes" id="UP001451571"/>
    </source>
</evidence>
<dbReference type="RefSeq" id="WP_342758646.1">
    <property type="nucleotide sequence ID" value="NZ_CP146256.1"/>
</dbReference>
<evidence type="ECO:0000313" key="1">
    <source>
        <dbReference type="EMBL" id="XAH75083.1"/>
    </source>
</evidence>
<proteinExistence type="predicted"/>
<dbReference type="EMBL" id="CP146256">
    <property type="protein sequence ID" value="XAH75083.1"/>
    <property type="molecule type" value="Genomic_DNA"/>
</dbReference>
<dbReference type="InterPro" id="IPR029058">
    <property type="entry name" value="AB_hydrolase_fold"/>
</dbReference>
<accession>A0ABZ3EXV7</accession>
<dbReference type="Proteomes" id="UP001451571">
    <property type="component" value="Chromosome"/>
</dbReference>
<sequence length="50" mass="5731">MFTHGLTADHTPFDKQTEYLRDKLIVITWDMPLYGEGSRISFGDHSGCRS</sequence>
<gene>
    <name evidence="1" type="ORF">V6984_04725</name>
</gene>